<dbReference type="AlphaFoldDB" id="A0AAN9E916"/>
<dbReference type="GO" id="GO:0004252">
    <property type="term" value="F:serine-type endopeptidase activity"/>
    <property type="evidence" value="ECO:0007669"/>
    <property type="project" value="InterPro"/>
</dbReference>
<accession>A0AAN9E916</accession>
<dbReference type="SUPFAM" id="SSF51306">
    <property type="entry name" value="LexA/Signal peptidase"/>
    <property type="match status" value="1"/>
</dbReference>
<reference evidence="1 2" key="1">
    <citation type="submission" date="2024-01" db="EMBL/GenBank/DDBJ databases">
        <title>The genomes of 5 underutilized Papilionoideae crops provide insights into root nodulation and disease resistanc.</title>
        <authorList>
            <person name="Yuan L."/>
        </authorList>
    </citation>
    <scope>NUCLEOTIDE SEQUENCE [LARGE SCALE GENOMIC DNA]</scope>
    <source>
        <strain evidence="1">ZHUSHIDOU_FW_LH</strain>
        <tissue evidence="1">Leaf</tissue>
    </source>
</reference>
<dbReference type="InterPro" id="IPR053307">
    <property type="entry name" value="Mitochondrial_IM_protease"/>
</dbReference>
<dbReference type="CDD" id="cd06530">
    <property type="entry name" value="S26_SPase_I"/>
    <property type="match status" value="1"/>
</dbReference>
<protein>
    <submittedName>
        <fullName evidence="1">Uncharacterized protein</fullName>
    </submittedName>
</protein>
<sequence length="210" mass="23844">MASPVTWFRYMRHKFQYSASLALKNHKGGEVPDGELFDIMWKNFSQGRLTYVHWNAFSAPTVAGIGETLLVRKLPTPDPQHVSVGDLVVLKDPMKPDNYLVRRLTAFEGYEMVSTDQKDEPFVLEKDQCWVVADNVNLKAKEANDSRSFGPANMTDILGRAIYCMRNAVDDGQVVIQHGPVQNSHFSMQKDWPVLEMELDLGEMSKSHKI</sequence>
<evidence type="ECO:0000313" key="2">
    <source>
        <dbReference type="Proteomes" id="UP001372338"/>
    </source>
</evidence>
<dbReference type="Proteomes" id="UP001372338">
    <property type="component" value="Unassembled WGS sequence"/>
</dbReference>
<dbReference type="GO" id="GO:0006465">
    <property type="term" value="P:signal peptide processing"/>
    <property type="evidence" value="ECO:0007669"/>
    <property type="project" value="InterPro"/>
</dbReference>
<dbReference type="PANTHER" id="PTHR47040:SF1">
    <property type="entry name" value="MITOCHONDRIAL ATP-INDEPENDENT INNER MEMBRANE PROTEASE SUBUNIT 2"/>
    <property type="match status" value="1"/>
</dbReference>
<proteinExistence type="predicted"/>
<evidence type="ECO:0000313" key="1">
    <source>
        <dbReference type="EMBL" id="KAK7245362.1"/>
    </source>
</evidence>
<dbReference type="InterPro" id="IPR036286">
    <property type="entry name" value="LexA/Signal_pep-like_sf"/>
</dbReference>
<dbReference type="Gene3D" id="2.10.109.10">
    <property type="entry name" value="Umud Fragment, subunit A"/>
    <property type="match status" value="1"/>
</dbReference>
<name>A0AAN9E916_CROPI</name>
<gene>
    <name evidence="1" type="ORF">RIF29_40202</name>
</gene>
<dbReference type="PANTHER" id="PTHR47040">
    <property type="entry name" value="OSJNBA0068L06.9 PROTEIN"/>
    <property type="match status" value="1"/>
</dbReference>
<keyword evidence="2" id="KW-1185">Reference proteome</keyword>
<comment type="caution">
    <text evidence="1">The sequence shown here is derived from an EMBL/GenBank/DDBJ whole genome shotgun (WGS) entry which is preliminary data.</text>
</comment>
<dbReference type="InterPro" id="IPR019533">
    <property type="entry name" value="Peptidase_S26"/>
</dbReference>
<dbReference type="EMBL" id="JAYWIO010000008">
    <property type="protein sequence ID" value="KAK7245362.1"/>
    <property type="molecule type" value="Genomic_DNA"/>
</dbReference>
<organism evidence="1 2">
    <name type="scientific">Crotalaria pallida</name>
    <name type="common">Smooth rattlebox</name>
    <name type="synonym">Crotalaria striata</name>
    <dbReference type="NCBI Taxonomy" id="3830"/>
    <lineage>
        <taxon>Eukaryota</taxon>
        <taxon>Viridiplantae</taxon>
        <taxon>Streptophyta</taxon>
        <taxon>Embryophyta</taxon>
        <taxon>Tracheophyta</taxon>
        <taxon>Spermatophyta</taxon>
        <taxon>Magnoliopsida</taxon>
        <taxon>eudicotyledons</taxon>
        <taxon>Gunneridae</taxon>
        <taxon>Pentapetalae</taxon>
        <taxon>rosids</taxon>
        <taxon>fabids</taxon>
        <taxon>Fabales</taxon>
        <taxon>Fabaceae</taxon>
        <taxon>Papilionoideae</taxon>
        <taxon>50 kb inversion clade</taxon>
        <taxon>genistoids sensu lato</taxon>
        <taxon>core genistoids</taxon>
        <taxon>Crotalarieae</taxon>
        <taxon>Crotalaria</taxon>
    </lineage>
</organism>